<dbReference type="AlphaFoldDB" id="A0A8D8VS20"/>
<feature type="region of interest" description="Disordered" evidence="1">
    <location>
        <begin position="145"/>
        <end position="166"/>
    </location>
</feature>
<evidence type="ECO:0000313" key="3">
    <source>
        <dbReference type="EMBL" id="CAG6631609.1"/>
    </source>
</evidence>
<accession>A0A8D8VS20</accession>
<evidence type="ECO:0000259" key="2">
    <source>
        <dbReference type="PROSITE" id="PS00028"/>
    </source>
</evidence>
<feature type="domain" description="C2H2-type" evidence="2">
    <location>
        <begin position="60"/>
        <end position="81"/>
    </location>
</feature>
<feature type="region of interest" description="Disordered" evidence="1">
    <location>
        <begin position="96"/>
        <end position="115"/>
    </location>
</feature>
<dbReference type="PROSITE" id="PS00028">
    <property type="entry name" value="ZINC_FINGER_C2H2_1"/>
    <property type="match status" value="1"/>
</dbReference>
<dbReference type="EMBL" id="HBUF01077379">
    <property type="protein sequence ID" value="CAG6631609.1"/>
    <property type="molecule type" value="Transcribed_RNA"/>
</dbReference>
<protein>
    <recommendedName>
        <fullName evidence="2">C2H2-type domain-containing protein</fullName>
    </recommendedName>
</protein>
<sequence length="166" mass="18198">MSEAAEKRANRHEEEENWDWKCPLCPFLRHGRRGRQYVQSHITQCHREEAEASQLSSLNCEYCGHVCGSKAGLTSHLRHRHPDIPLPGLRPLKLSSASTTTSVPPRVAQQAPTPSAPSAAVLSGFVCNRCGRVCRSKAGLVSHEKGASCRRRQPLERGGNVGPTNA</sequence>
<organism evidence="3">
    <name type="scientific">Cacopsylla melanoneura</name>
    <dbReference type="NCBI Taxonomy" id="428564"/>
    <lineage>
        <taxon>Eukaryota</taxon>
        <taxon>Metazoa</taxon>
        <taxon>Ecdysozoa</taxon>
        <taxon>Arthropoda</taxon>
        <taxon>Hexapoda</taxon>
        <taxon>Insecta</taxon>
        <taxon>Pterygota</taxon>
        <taxon>Neoptera</taxon>
        <taxon>Paraneoptera</taxon>
        <taxon>Hemiptera</taxon>
        <taxon>Sternorrhyncha</taxon>
        <taxon>Psylloidea</taxon>
        <taxon>Psyllidae</taxon>
        <taxon>Psyllinae</taxon>
        <taxon>Cacopsylla</taxon>
    </lineage>
</organism>
<proteinExistence type="predicted"/>
<name>A0A8D8VS20_9HEMI</name>
<dbReference type="InterPro" id="IPR013087">
    <property type="entry name" value="Znf_C2H2_type"/>
</dbReference>
<evidence type="ECO:0000256" key="1">
    <source>
        <dbReference type="SAM" id="MobiDB-lite"/>
    </source>
</evidence>
<dbReference type="Gene3D" id="3.30.160.60">
    <property type="entry name" value="Classic Zinc Finger"/>
    <property type="match status" value="1"/>
</dbReference>
<dbReference type="SMART" id="SM00355">
    <property type="entry name" value="ZnF_C2H2"/>
    <property type="match status" value="3"/>
</dbReference>
<reference evidence="3" key="1">
    <citation type="submission" date="2021-05" db="EMBL/GenBank/DDBJ databases">
        <authorList>
            <person name="Alioto T."/>
            <person name="Alioto T."/>
            <person name="Gomez Garrido J."/>
        </authorList>
    </citation>
    <scope>NUCLEOTIDE SEQUENCE</scope>
</reference>